<dbReference type="CDD" id="cd16454">
    <property type="entry name" value="RING-H2_PA-TM-RING"/>
    <property type="match status" value="1"/>
</dbReference>
<accession>A0A2I4F952</accession>
<keyword evidence="2" id="KW-1185">Reference proteome</keyword>
<dbReference type="FunFam" id="3.30.40.10:FF:000468">
    <property type="entry name" value="RING/U-box superfamily protein"/>
    <property type="match status" value="1"/>
</dbReference>
<organism evidence="2 3">
    <name type="scientific">Juglans regia</name>
    <name type="common">English walnut</name>
    <dbReference type="NCBI Taxonomy" id="51240"/>
    <lineage>
        <taxon>Eukaryota</taxon>
        <taxon>Viridiplantae</taxon>
        <taxon>Streptophyta</taxon>
        <taxon>Embryophyta</taxon>
        <taxon>Tracheophyta</taxon>
        <taxon>Spermatophyta</taxon>
        <taxon>Magnoliopsida</taxon>
        <taxon>eudicotyledons</taxon>
        <taxon>Gunneridae</taxon>
        <taxon>Pentapetalae</taxon>
        <taxon>rosids</taxon>
        <taxon>fabids</taxon>
        <taxon>Fagales</taxon>
        <taxon>Juglandaceae</taxon>
        <taxon>Juglans</taxon>
    </lineage>
</organism>
<feature type="compositionally biased region" description="Polar residues" evidence="1">
    <location>
        <begin position="110"/>
        <end position="123"/>
    </location>
</feature>
<dbReference type="SMART" id="SM00184">
    <property type="entry name" value="RING"/>
    <property type="match status" value="1"/>
</dbReference>
<proteinExistence type="predicted"/>
<evidence type="ECO:0000313" key="2">
    <source>
        <dbReference type="Proteomes" id="UP000235220"/>
    </source>
</evidence>
<protein>
    <submittedName>
        <fullName evidence="3">E3 ubiquitin-protein ligase AIP2</fullName>
    </submittedName>
</protein>
<dbReference type="PANTHER" id="PTHR22765:SF396">
    <property type="entry name" value="RING_U-BOX SUPERFAMILY PROTEIN"/>
    <property type="match status" value="1"/>
</dbReference>
<dbReference type="SUPFAM" id="SSF57850">
    <property type="entry name" value="RING/U-box"/>
    <property type="match status" value="1"/>
</dbReference>
<dbReference type="OrthoDB" id="8062037at2759"/>
<dbReference type="PANTHER" id="PTHR22765">
    <property type="entry name" value="RING FINGER AND PROTEASE ASSOCIATED DOMAIN-CONTAINING"/>
    <property type="match status" value="1"/>
</dbReference>
<dbReference type="Proteomes" id="UP000235220">
    <property type="component" value="Chromosome 10"/>
</dbReference>
<dbReference type="InterPro" id="IPR051826">
    <property type="entry name" value="E3_ubiquitin-ligase_domain"/>
</dbReference>
<gene>
    <name evidence="3" type="primary">LOC108996630</name>
</gene>
<feature type="region of interest" description="Disordered" evidence="1">
    <location>
        <begin position="52"/>
        <end position="82"/>
    </location>
</feature>
<sequence>MSSGANNFRPTLRNRQLELDYDGYTAGHIEPNRVRPIPMFPRSLTFQVTPHDVRAGTRPPSQSFDERRITGPSGMSSIPGPTLSSMQIVVLDNNNMRREANPRPRQIIQNNGLSRLTGQQNRPVPTLADDSRLTQDEQNKALKMLKKETYNPTAKAITKRLSFYYKNNAKSSLLNELEKLKDEDAKSCAICLDDFEPRQEVVITPCNHMFHEDCIMPWVKSHGQCPVCRYAFCERMETSPNLNNTNIANVGAANDLFAGELLSIIRALEDVFEWGNPTVR</sequence>
<dbReference type="AlphaFoldDB" id="A0A2I4F952"/>
<dbReference type="Pfam" id="PF13639">
    <property type="entry name" value="zf-RING_2"/>
    <property type="match status" value="1"/>
</dbReference>
<dbReference type="GeneID" id="108996630"/>
<dbReference type="Gene3D" id="3.30.40.10">
    <property type="entry name" value="Zinc/RING finger domain, C3HC4 (zinc finger)"/>
    <property type="match status" value="1"/>
</dbReference>
<dbReference type="InterPro" id="IPR001841">
    <property type="entry name" value="Znf_RING"/>
</dbReference>
<dbReference type="GO" id="GO:0061630">
    <property type="term" value="F:ubiquitin protein ligase activity"/>
    <property type="evidence" value="ECO:0000318"/>
    <property type="project" value="GO_Central"/>
</dbReference>
<feature type="region of interest" description="Disordered" evidence="1">
    <location>
        <begin position="110"/>
        <end position="131"/>
    </location>
</feature>
<dbReference type="GO" id="GO:0006511">
    <property type="term" value="P:ubiquitin-dependent protein catabolic process"/>
    <property type="evidence" value="ECO:0000318"/>
    <property type="project" value="GO_Central"/>
</dbReference>
<name>A0A2I4F952_JUGRE</name>
<dbReference type="Gramene" id="Jr10_16510_p1">
    <property type="protein sequence ID" value="cds.Jr10_16510_p1"/>
    <property type="gene ID" value="Jr10_16510"/>
</dbReference>
<dbReference type="PROSITE" id="PS50089">
    <property type="entry name" value="ZF_RING_2"/>
    <property type="match status" value="1"/>
</dbReference>
<evidence type="ECO:0000313" key="3">
    <source>
        <dbReference type="RefSeq" id="XP_018828172.1"/>
    </source>
</evidence>
<dbReference type="InterPro" id="IPR013083">
    <property type="entry name" value="Znf_RING/FYVE/PHD"/>
</dbReference>
<dbReference type="RefSeq" id="XP_018828172.1">
    <property type="nucleotide sequence ID" value="XM_018972627.2"/>
</dbReference>
<dbReference type="KEGG" id="jre:108996630"/>
<reference evidence="3" key="1">
    <citation type="submission" date="2025-08" db="UniProtKB">
        <authorList>
            <consortium name="RefSeq"/>
        </authorList>
    </citation>
    <scope>IDENTIFICATION</scope>
    <source>
        <tissue evidence="3">Leaves</tissue>
    </source>
</reference>
<evidence type="ECO:0000256" key="1">
    <source>
        <dbReference type="SAM" id="MobiDB-lite"/>
    </source>
</evidence>